<evidence type="ECO:0000313" key="2">
    <source>
        <dbReference type="WBParaSite" id="Hba_21514"/>
    </source>
</evidence>
<reference evidence="2" key="1">
    <citation type="submission" date="2016-11" db="UniProtKB">
        <authorList>
            <consortium name="WormBaseParasite"/>
        </authorList>
    </citation>
    <scope>IDENTIFICATION</scope>
</reference>
<name>A0A1I7XUT3_HETBA</name>
<organism evidence="1 2">
    <name type="scientific">Heterorhabditis bacteriophora</name>
    <name type="common">Entomopathogenic nematode worm</name>
    <dbReference type="NCBI Taxonomy" id="37862"/>
    <lineage>
        <taxon>Eukaryota</taxon>
        <taxon>Metazoa</taxon>
        <taxon>Ecdysozoa</taxon>
        <taxon>Nematoda</taxon>
        <taxon>Chromadorea</taxon>
        <taxon>Rhabditida</taxon>
        <taxon>Rhabditina</taxon>
        <taxon>Rhabditomorpha</taxon>
        <taxon>Strongyloidea</taxon>
        <taxon>Heterorhabditidae</taxon>
        <taxon>Heterorhabditis</taxon>
    </lineage>
</organism>
<dbReference type="AlphaFoldDB" id="A0A1I7XUT3"/>
<proteinExistence type="predicted"/>
<accession>A0A1I7XUT3</accession>
<protein>
    <submittedName>
        <fullName evidence="2">DUF3694 domain-containing protein</fullName>
    </submittedName>
</protein>
<evidence type="ECO:0000313" key="1">
    <source>
        <dbReference type="Proteomes" id="UP000095283"/>
    </source>
</evidence>
<keyword evidence="1" id="KW-1185">Reference proteome</keyword>
<dbReference type="WBParaSite" id="Hba_21514">
    <property type="protein sequence ID" value="Hba_21514"/>
    <property type="gene ID" value="Hba_21514"/>
</dbReference>
<dbReference type="Proteomes" id="UP000095283">
    <property type="component" value="Unplaced"/>
</dbReference>
<sequence>MNTYLQMDRITRLAVMAKEITIEGVPVLVEPDLYEELCETLKKVDLHVEEMEVFVTKNLDNQRFYNPQEFLKDADLYFNMSPRNLVQTASKLWFGCVYTVKEYFLNMGIYAVSHRSLKYLSTFAIVNSSSCMMAVRLRDGWFFAEQFHQFSYGSTNFNPSKFESRKAEVEFFILNFPSIDKCAVQKEVMKLVTNSNDEIKFKSEPGKTNIGKKSYDFNYKESTTRCRTTYSCFISRLNSDDMTGEMTSDETTPRIAGLHSVLPKEHIGGQPIMLPIVQYDDKEMTATCSWDSSIHENSALNVPTLSSDRVYAIVKLFSMAIVEQQLFIGRVWQQEGQRSGDVYWSRRGIDPALIADFQRFKAVSILSLKRSLSINIKPLILLPAVNSKVAFHDPVLSMNSYNLAK</sequence>